<evidence type="ECO:0000256" key="1">
    <source>
        <dbReference type="ARBA" id="ARBA00001913"/>
    </source>
</evidence>
<dbReference type="SMART" id="SM01217">
    <property type="entry name" value="Fn3_like"/>
    <property type="match status" value="1"/>
</dbReference>
<dbReference type="Pfam" id="PF00933">
    <property type="entry name" value="Glyco_hydro_3"/>
    <property type="match status" value="1"/>
</dbReference>
<dbReference type="GO" id="GO:0031222">
    <property type="term" value="P:arabinan catabolic process"/>
    <property type="evidence" value="ECO:0007669"/>
    <property type="project" value="TreeGrafter"/>
</dbReference>
<dbReference type="GO" id="GO:0030246">
    <property type="term" value="F:carbohydrate binding"/>
    <property type="evidence" value="ECO:0007669"/>
    <property type="project" value="InterPro"/>
</dbReference>
<dbReference type="InterPro" id="IPR029486">
    <property type="entry name" value="GH97_N"/>
</dbReference>
<dbReference type="InterPro" id="IPR013785">
    <property type="entry name" value="Aldolase_TIM"/>
</dbReference>
<dbReference type="InterPro" id="IPR037524">
    <property type="entry name" value="PA14/GLEYA"/>
</dbReference>
<name>A0A8J2XQ97_9BACT</name>
<dbReference type="PRINTS" id="PR00133">
    <property type="entry name" value="GLHYDRLASE3"/>
</dbReference>
<feature type="domain" description="PA14" evidence="9">
    <location>
        <begin position="1071"/>
        <end position="1213"/>
    </location>
</feature>
<gene>
    <name evidence="10" type="ORF">GCM10011511_01200</name>
</gene>
<keyword evidence="5" id="KW-0378">Hydrolase</keyword>
<dbReference type="Pfam" id="PF14508">
    <property type="entry name" value="GH97_N"/>
    <property type="match status" value="1"/>
</dbReference>
<dbReference type="GO" id="GO:0046556">
    <property type="term" value="F:alpha-L-arabinofuranosidase activity"/>
    <property type="evidence" value="ECO:0007669"/>
    <property type="project" value="TreeGrafter"/>
</dbReference>
<evidence type="ECO:0000256" key="2">
    <source>
        <dbReference type="ARBA" id="ARBA00005336"/>
    </source>
</evidence>
<sequence>MRTPIALLLLLITAYPAAAQRLRLESPNHRIVANLYCTQGGDKGDWYLDLSGMIPKIPLGLVRSDQAFWDDLHFIKAGKPLAIDEQYTAIHGKRSLCRNRANEITVSFENGKHSKLELIIRAYDDGLAFRYRFPDAGNSVVVKEEITAYTVAPGTARWLEKWNPANEGLYKAMKDDSVRQDWCYPALFNVPGSEKWFLVHEADLDRTYCGSKLSNIAAGDSYKVTFPDQKDGRGLGASTPSIRLPWQSPWRVIIAGNLGDIVASTLVEDLSPPSVLQRTDWIRPGLVSWNYWSHNHGTKDYKVICAFTDLAAKMNWPYTLFDWEWDAMGNGGTLEDAAKYALSKGIRPLIWYNSGGPHTFVTATPRDRMLTHENRMEEFRKLKQLGFAGVKVDFFESEKQEMIRYYLDILDDAAKAELMVYFHGCIVPRGWSRTWPNLMTCEAVRGAEWYNNGPDFTMTAPEHNCTLPFTRNVVGPMDYTPTTFTNSQFPHVTSYGHELALSVVFESGLQHLADRPEGYDGLPDAAKHFLMEVPNAWDDIRLLDGYPGQDVVLARRKSEAWWLGGLNAALREKTKKLRFGFLPAGVKYKLTLIADGEHDKALATTYQVVDSSSEVEVKMLRRGGFAATLTPAQRLPYQDPALSAEERARDLISRLTLKEKALLMQDQSPAIPRLGIKKFNWWSEALHGLANNDSVTVFPEPIGMAASFDDTLVYRIFDAVSDETRAKYNEAMKRGQENRRFLSLSVWTPNINIFRDPRWGRGQETYGEDPYLTSRMGVSVVKGLQGPADAKYRKLLACAKHFAVHSGPEWSRHVLNVNNVDPRDLWETYLPAFKSLVRDADVREVMCAYQRIDDEPCCGNNRLLQTILREDWGFKYLVVSDCGAVTDFYSSHKVSSDAVHASAKAVSAGTDVECVWAGYAFAHLPDAVAKGLITEKEVDQHLLRVLTGRMDLGDFDEDALVPWTKIPSSVINSPQHRELALNMARESMTLLRNKDNILPLNRAVRPVAVIGPNADNETMLWGNYNGKPLRTITILNGIRGKVNAQSVVYDKACDLVENKVTLSYFSKTSINGGTGFKARYWNNREMTGDAAATDRITHPLKMTTAGDHEFAPAVKLVGFSASYETEFEAPETEEIVFKCGATGHFELLVDGVSLARHNNWRTLPSRVPFKVEKGKKYTIEIRYAQLNNWQANLEFDFGKEVDIDFSSLINKLKGVDVVIFAGGLSTLLEGEEMPVNYPGFKGGDRTDIELPEVQRNCLKALKAAGKKVIFVNCSGSAIALTPVMESCDAIIQAWYGGESGGQAVADVLFGDYDPSGKLPVTFYNSSDQLKDFESYSMKGRTYRYMSDPLFPFGFGLSYTNFSIGNADAGNKVVTKENGLSLAIPVSNTGKRTGTEIVQVYIRRADDSSGLLKTLRGFRRVTVPAGKTVVATVGLPYSAFEFYNDEKGQMTVTPGDYDVWYGNSSADRDLKKISVTVR</sequence>
<evidence type="ECO:0000256" key="6">
    <source>
        <dbReference type="ARBA" id="ARBA00022837"/>
    </source>
</evidence>
<dbReference type="Gene3D" id="3.20.20.300">
    <property type="entry name" value="Glycoside hydrolase, family 3, N-terminal domain"/>
    <property type="match status" value="1"/>
</dbReference>
<keyword evidence="11" id="KW-1185">Reference proteome</keyword>
<reference evidence="10" key="2">
    <citation type="submission" date="2020-09" db="EMBL/GenBank/DDBJ databases">
        <authorList>
            <person name="Sun Q."/>
            <person name="Zhou Y."/>
        </authorList>
    </citation>
    <scope>NUCLEOTIDE SEQUENCE</scope>
    <source>
        <strain evidence="10">CGMCC 1.15448</strain>
    </source>
</reference>
<dbReference type="InterPro" id="IPR019563">
    <property type="entry name" value="GH97_catalytic"/>
</dbReference>
<evidence type="ECO:0000256" key="4">
    <source>
        <dbReference type="ARBA" id="ARBA00022729"/>
    </source>
</evidence>
<dbReference type="InterPro" id="IPR002772">
    <property type="entry name" value="Glyco_hydro_3_C"/>
</dbReference>
<evidence type="ECO:0000259" key="9">
    <source>
        <dbReference type="PROSITE" id="PS51820"/>
    </source>
</evidence>
<dbReference type="NCBIfam" id="NF041776">
    <property type="entry name" value="xylosidase_Xyl3A"/>
    <property type="match status" value="1"/>
</dbReference>
<dbReference type="Pfam" id="PF14310">
    <property type="entry name" value="Fn3-like"/>
    <property type="match status" value="1"/>
</dbReference>
<evidence type="ECO:0000256" key="5">
    <source>
        <dbReference type="ARBA" id="ARBA00022801"/>
    </source>
</evidence>
<proteinExistence type="inferred from homology"/>
<dbReference type="InterPro" id="IPR013783">
    <property type="entry name" value="Ig-like_fold"/>
</dbReference>
<feature type="chain" id="PRO_5035227579" description="PA14 domain-containing protein" evidence="8">
    <location>
        <begin position="20"/>
        <end position="1477"/>
    </location>
</feature>
<protein>
    <recommendedName>
        <fullName evidence="9">PA14 domain-containing protein</fullName>
    </recommendedName>
</protein>
<dbReference type="Gene3D" id="3.40.50.1700">
    <property type="entry name" value="Glycoside hydrolase family 3 C-terminal domain"/>
    <property type="match status" value="2"/>
</dbReference>
<comment type="similarity">
    <text evidence="2">Belongs to the glycosyl hydrolase 3 family.</text>
</comment>
<keyword evidence="7" id="KW-0326">Glycosidase</keyword>
<dbReference type="Gene3D" id="2.70.98.10">
    <property type="match status" value="1"/>
</dbReference>
<comment type="cofactor">
    <cofactor evidence="1">
        <name>Ca(2+)</name>
        <dbReference type="ChEBI" id="CHEBI:29108"/>
    </cofactor>
</comment>
<dbReference type="GO" id="GO:0009044">
    <property type="term" value="F:xylan 1,4-beta-xylosidase activity"/>
    <property type="evidence" value="ECO:0007669"/>
    <property type="project" value="InterPro"/>
</dbReference>
<evidence type="ECO:0000256" key="8">
    <source>
        <dbReference type="SAM" id="SignalP"/>
    </source>
</evidence>
<dbReference type="SUPFAM" id="SSF52279">
    <property type="entry name" value="Beta-D-glucan exohydrolase, C-terminal domain"/>
    <property type="match status" value="1"/>
</dbReference>
<dbReference type="Gene3D" id="2.60.40.10">
    <property type="entry name" value="Immunoglobulins"/>
    <property type="match status" value="1"/>
</dbReference>
<dbReference type="EMBL" id="BMJC01000001">
    <property type="protein sequence ID" value="GGA81986.1"/>
    <property type="molecule type" value="Genomic_DNA"/>
</dbReference>
<dbReference type="Pfam" id="PF10566">
    <property type="entry name" value="Glyco_hydro_97"/>
    <property type="match status" value="1"/>
</dbReference>
<dbReference type="InterPro" id="IPR044993">
    <property type="entry name" value="BXL"/>
</dbReference>
<evidence type="ECO:0000256" key="7">
    <source>
        <dbReference type="ARBA" id="ARBA00023295"/>
    </source>
</evidence>
<dbReference type="SUPFAM" id="SSF51445">
    <property type="entry name" value="(Trans)glycosidases"/>
    <property type="match status" value="2"/>
</dbReference>
<evidence type="ECO:0000256" key="3">
    <source>
        <dbReference type="ARBA" id="ARBA00011245"/>
    </source>
</evidence>
<dbReference type="InterPro" id="IPR036962">
    <property type="entry name" value="Glyco_hydro_3_N_sf"/>
</dbReference>
<organism evidence="10 11">
    <name type="scientific">Puia dinghuensis</name>
    <dbReference type="NCBI Taxonomy" id="1792502"/>
    <lineage>
        <taxon>Bacteria</taxon>
        <taxon>Pseudomonadati</taxon>
        <taxon>Bacteroidota</taxon>
        <taxon>Chitinophagia</taxon>
        <taxon>Chitinophagales</taxon>
        <taxon>Chitinophagaceae</taxon>
        <taxon>Puia</taxon>
    </lineage>
</organism>
<feature type="signal peptide" evidence="8">
    <location>
        <begin position="1"/>
        <end position="19"/>
    </location>
</feature>
<keyword evidence="6" id="KW-0106">Calcium</keyword>
<comment type="caution">
    <text evidence="10">The sequence shown here is derived from an EMBL/GenBank/DDBJ whole genome shotgun (WGS) entry which is preliminary data.</text>
</comment>
<comment type="subunit">
    <text evidence="3">Monomer.</text>
</comment>
<dbReference type="InterPro" id="IPR013780">
    <property type="entry name" value="Glyco_hydro_b"/>
</dbReference>
<dbReference type="SUPFAM" id="SSF56988">
    <property type="entry name" value="Anthrax protective antigen"/>
    <property type="match status" value="1"/>
</dbReference>
<evidence type="ECO:0000313" key="11">
    <source>
        <dbReference type="Proteomes" id="UP000607559"/>
    </source>
</evidence>
<dbReference type="InterPro" id="IPR014718">
    <property type="entry name" value="GH-type_carb-bd"/>
</dbReference>
<dbReference type="PANTHER" id="PTHR42721">
    <property type="entry name" value="SUGAR HYDROLASE-RELATED"/>
    <property type="match status" value="1"/>
</dbReference>
<reference evidence="10" key="1">
    <citation type="journal article" date="2014" name="Int. J. Syst. Evol. Microbiol.">
        <title>Complete genome sequence of Corynebacterium casei LMG S-19264T (=DSM 44701T), isolated from a smear-ripened cheese.</title>
        <authorList>
            <consortium name="US DOE Joint Genome Institute (JGI-PGF)"/>
            <person name="Walter F."/>
            <person name="Albersmeier A."/>
            <person name="Kalinowski J."/>
            <person name="Ruckert C."/>
        </authorList>
    </citation>
    <scope>NUCLEOTIDE SEQUENCE</scope>
    <source>
        <strain evidence="10">CGMCC 1.15448</strain>
    </source>
</reference>
<dbReference type="Pfam" id="PF07691">
    <property type="entry name" value="PA14"/>
    <property type="match status" value="1"/>
</dbReference>
<evidence type="ECO:0000313" key="10">
    <source>
        <dbReference type="EMBL" id="GGA81986.1"/>
    </source>
</evidence>
<dbReference type="GO" id="GO:0045493">
    <property type="term" value="P:xylan catabolic process"/>
    <property type="evidence" value="ECO:0007669"/>
    <property type="project" value="InterPro"/>
</dbReference>
<dbReference type="InterPro" id="IPR017853">
    <property type="entry name" value="GH"/>
</dbReference>
<dbReference type="Pfam" id="PF01915">
    <property type="entry name" value="Glyco_hydro_3_C"/>
    <property type="match status" value="1"/>
</dbReference>
<keyword evidence="4 8" id="KW-0732">Signal</keyword>
<dbReference type="InterPro" id="IPR001764">
    <property type="entry name" value="Glyco_hydro_3_N"/>
</dbReference>
<dbReference type="InterPro" id="IPR029483">
    <property type="entry name" value="GH97_C"/>
</dbReference>
<dbReference type="InterPro" id="IPR026891">
    <property type="entry name" value="Fn3-like"/>
</dbReference>
<dbReference type="InterPro" id="IPR011658">
    <property type="entry name" value="PA14_dom"/>
</dbReference>
<dbReference type="SMART" id="SM00758">
    <property type="entry name" value="PA14"/>
    <property type="match status" value="1"/>
</dbReference>
<dbReference type="Gene3D" id="2.60.40.1180">
    <property type="entry name" value="Golgi alpha-mannosidase II"/>
    <property type="match status" value="1"/>
</dbReference>
<accession>A0A8J2XQ97</accession>
<dbReference type="Gene3D" id="3.20.20.70">
    <property type="entry name" value="Aldolase class I"/>
    <property type="match status" value="1"/>
</dbReference>
<dbReference type="InterPro" id="IPR054850">
    <property type="entry name" value="Xylosidase_Xyl3A"/>
</dbReference>
<dbReference type="PANTHER" id="PTHR42721:SF3">
    <property type="entry name" value="BETA-D-XYLOSIDASE 5-RELATED"/>
    <property type="match status" value="1"/>
</dbReference>
<dbReference type="InterPro" id="IPR036881">
    <property type="entry name" value="Glyco_hydro_3_C_sf"/>
</dbReference>
<dbReference type="PROSITE" id="PS51820">
    <property type="entry name" value="PA14"/>
    <property type="match status" value="1"/>
</dbReference>
<dbReference type="Proteomes" id="UP000607559">
    <property type="component" value="Unassembled WGS sequence"/>
</dbReference>
<dbReference type="Pfam" id="PF14509">
    <property type="entry name" value="GH97_C"/>
    <property type="match status" value="1"/>
</dbReference>
<dbReference type="RefSeq" id="WP_188927490.1">
    <property type="nucleotide sequence ID" value="NZ_BMJC01000001.1"/>
</dbReference>